<name>A0A0P0KWZ6_ENTCL</name>
<organism evidence="1">
    <name type="scientific">Enterobacter cloacae</name>
    <dbReference type="NCBI Taxonomy" id="550"/>
    <lineage>
        <taxon>Bacteria</taxon>
        <taxon>Pseudomonadati</taxon>
        <taxon>Pseudomonadota</taxon>
        <taxon>Gammaproteobacteria</taxon>
        <taxon>Enterobacterales</taxon>
        <taxon>Enterobacteriaceae</taxon>
        <taxon>Enterobacter</taxon>
        <taxon>Enterobacter cloacae complex</taxon>
    </lineage>
</organism>
<keyword evidence="1" id="KW-0614">Plasmid</keyword>
<reference evidence="1" key="1">
    <citation type="submission" date="2015-07" db="EMBL/GenBank/DDBJ databases">
        <title>Co-Production of KPC-18 and VIM-1 Carbapenemases by Enterobacter cloacae.</title>
        <authorList>
            <person name="Doi Y."/>
        </authorList>
    </citation>
    <scope>NUCLEOTIDE SEQUENCE</scope>
    <source>
        <strain evidence="1">G6809</strain>
        <plasmid evidence="1">pG6809-1</plasmid>
    </source>
</reference>
<dbReference type="EMBL" id="KT345945">
    <property type="protein sequence ID" value="ALK44061.1"/>
    <property type="molecule type" value="Genomic_DNA"/>
</dbReference>
<geneLocation type="plasmid" evidence="1">
    <name>pG6809-1</name>
</geneLocation>
<dbReference type="AlphaFoldDB" id="A0A0P0KWZ6"/>
<accession>A0A0P0KWZ6</accession>
<evidence type="ECO:0000313" key="1">
    <source>
        <dbReference type="EMBL" id="ALK44061.1"/>
    </source>
</evidence>
<sequence>MKQQAKQQATAAREKRITTLLGVREEIDSLIKLYQARMAEEIEKYDRNSPFDNIFPITQNYFTFYEANSASLPEVHRETLSKIVAFYTSARSLIDSYRGNNALIERLDSTQVASDITGNKEHLAHLKRYTILATEYGRGLMMIHEEVMLRYKQVIEAIDGEISQLQCS</sequence>
<protein>
    <submittedName>
        <fullName evidence="1">Uncharacterized protein</fullName>
    </submittedName>
</protein>
<proteinExistence type="predicted"/>